<feature type="compositionally biased region" description="Acidic residues" evidence="5">
    <location>
        <begin position="259"/>
        <end position="274"/>
    </location>
</feature>
<dbReference type="AlphaFoldDB" id="A0AA47N7S0"/>
<feature type="compositionally biased region" description="Polar residues" evidence="5">
    <location>
        <begin position="276"/>
        <end position="285"/>
    </location>
</feature>
<keyword evidence="2 4" id="KW-0863">Zinc-finger</keyword>
<dbReference type="PANTHER" id="PTHR10131">
    <property type="entry name" value="TNF RECEPTOR ASSOCIATED FACTOR"/>
    <property type="match status" value="1"/>
</dbReference>
<dbReference type="Pfam" id="PF13923">
    <property type="entry name" value="zf-C3HC4_2"/>
    <property type="match status" value="1"/>
</dbReference>
<dbReference type="InterPro" id="IPR013083">
    <property type="entry name" value="Znf_RING/FYVE/PHD"/>
</dbReference>
<evidence type="ECO:0000256" key="1">
    <source>
        <dbReference type="ARBA" id="ARBA00022723"/>
    </source>
</evidence>
<organism evidence="9 10">
    <name type="scientific">Merluccius polli</name>
    <name type="common">Benguela hake</name>
    <name type="synonym">Merluccius cadenati</name>
    <dbReference type="NCBI Taxonomy" id="89951"/>
    <lineage>
        <taxon>Eukaryota</taxon>
        <taxon>Metazoa</taxon>
        <taxon>Chordata</taxon>
        <taxon>Craniata</taxon>
        <taxon>Vertebrata</taxon>
        <taxon>Euteleostomi</taxon>
        <taxon>Actinopterygii</taxon>
        <taxon>Neopterygii</taxon>
        <taxon>Teleostei</taxon>
        <taxon>Neoteleostei</taxon>
        <taxon>Acanthomorphata</taxon>
        <taxon>Zeiogadaria</taxon>
        <taxon>Gadariae</taxon>
        <taxon>Gadiformes</taxon>
        <taxon>Gadoidei</taxon>
        <taxon>Merlucciidae</taxon>
        <taxon>Merluccius</taxon>
    </lineage>
</organism>
<evidence type="ECO:0000256" key="5">
    <source>
        <dbReference type="SAM" id="MobiDB-lite"/>
    </source>
</evidence>
<dbReference type="PANTHER" id="PTHR10131:SF94">
    <property type="entry name" value="TNF RECEPTOR-ASSOCIATED FACTOR 4"/>
    <property type="match status" value="1"/>
</dbReference>
<feature type="region of interest" description="Disordered" evidence="5">
    <location>
        <begin position="259"/>
        <end position="285"/>
    </location>
</feature>
<keyword evidence="10" id="KW-1185">Reference proteome</keyword>
<accession>A0AA47N7S0</accession>
<evidence type="ECO:0000256" key="2">
    <source>
        <dbReference type="ARBA" id="ARBA00022771"/>
    </source>
</evidence>
<dbReference type="PROSITE" id="PS51081">
    <property type="entry name" value="ZF_SIAH"/>
    <property type="match status" value="1"/>
</dbReference>
<keyword evidence="1 4" id="KW-0479">Metal-binding</keyword>
<dbReference type="SUPFAM" id="SSF49599">
    <property type="entry name" value="TRAF domain-like"/>
    <property type="match status" value="1"/>
</dbReference>
<sequence length="285" mass="32561">MALQERVHWACFQSHCFSSNALLAVTSNCSRTHRNRGQSADSESSTQSGGYDVELFVDTPDYDLICTICQGVLRCPVRAACHHIFCKRCILQWLKRQETCPCCRKAVNQSLIFVMFKLSKSIGRMKIKCKNEIRGCPETFPLAEQYCHSMSCAYELVHCPYPGCRAQLLRRDLDTHARHCEHWRQPCHMGCGAVLSHRTQAQHNCYRQLRQEYAAKQRDHRAIAAALQRKMRRMQSTVAHMKRQIGLICESLEVMDDLREEAEEEVEEAEEVVEETSSGASTSGS</sequence>
<keyword evidence="3 4" id="KW-0862">Zinc</keyword>
<dbReference type="Proteomes" id="UP001174136">
    <property type="component" value="Unassembled WGS sequence"/>
</dbReference>
<dbReference type="EMBL" id="JAOPHQ010000865">
    <property type="protein sequence ID" value="KAK0153131.1"/>
    <property type="molecule type" value="Genomic_DNA"/>
</dbReference>
<evidence type="ECO:0000256" key="3">
    <source>
        <dbReference type="ARBA" id="ARBA00022833"/>
    </source>
</evidence>
<feature type="zinc finger region" description="TRAF-type" evidence="4">
    <location>
        <begin position="148"/>
        <end position="191"/>
    </location>
</feature>
<comment type="caution">
    <text evidence="9">The sequence shown here is derived from an EMBL/GenBank/DDBJ whole genome shotgun (WGS) entry which is preliminary data.</text>
</comment>
<evidence type="ECO:0000256" key="4">
    <source>
        <dbReference type="PROSITE-ProRule" id="PRU00207"/>
    </source>
</evidence>
<reference evidence="9" key="1">
    <citation type="journal article" date="2023" name="Front. Mar. Sci.">
        <title>A new Merluccius polli reference genome to investigate the effects of global change in West African waters.</title>
        <authorList>
            <person name="Mateo J.L."/>
            <person name="Blanco-Fernandez C."/>
            <person name="Garcia-Vazquez E."/>
            <person name="Machado-Schiaffino G."/>
        </authorList>
    </citation>
    <scope>NUCLEOTIDE SEQUENCE</scope>
    <source>
        <strain evidence="9">C29</strain>
        <tissue evidence="9">Fin</tissue>
    </source>
</reference>
<evidence type="ECO:0000259" key="8">
    <source>
        <dbReference type="PROSITE" id="PS51081"/>
    </source>
</evidence>
<dbReference type="InterPro" id="IPR013010">
    <property type="entry name" value="Znf_SIAH"/>
</dbReference>
<feature type="domain" description="RING-type" evidence="6">
    <location>
        <begin position="66"/>
        <end position="104"/>
    </location>
</feature>
<dbReference type="PROSITE" id="PS50089">
    <property type="entry name" value="ZF_RING_2"/>
    <property type="match status" value="1"/>
</dbReference>
<feature type="domain" description="TRAF-type" evidence="7">
    <location>
        <begin position="148"/>
        <end position="191"/>
    </location>
</feature>
<name>A0AA47N7S0_MERPO</name>
<evidence type="ECO:0000259" key="7">
    <source>
        <dbReference type="PROSITE" id="PS50145"/>
    </source>
</evidence>
<dbReference type="SUPFAM" id="SSF57850">
    <property type="entry name" value="RING/U-box"/>
    <property type="match status" value="1"/>
</dbReference>
<evidence type="ECO:0000313" key="9">
    <source>
        <dbReference type="EMBL" id="KAK0153131.1"/>
    </source>
</evidence>
<evidence type="ECO:0000259" key="6">
    <source>
        <dbReference type="PROSITE" id="PS50089"/>
    </source>
</evidence>
<dbReference type="PROSITE" id="PS50145">
    <property type="entry name" value="ZF_TRAF"/>
    <property type="match status" value="1"/>
</dbReference>
<dbReference type="GO" id="GO:0008270">
    <property type="term" value="F:zinc ion binding"/>
    <property type="evidence" value="ECO:0007669"/>
    <property type="project" value="UniProtKB-KW"/>
</dbReference>
<proteinExistence type="predicted"/>
<dbReference type="InterPro" id="IPR001293">
    <property type="entry name" value="Znf_TRAF"/>
</dbReference>
<dbReference type="Gene3D" id="3.30.40.10">
    <property type="entry name" value="Zinc/RING finger domain, C3HC4 (zinc finger)"/>
    <property type="match status" value="2"/>
</dbReference>
<feature type="domain" description="SIAH-type" evidence="8">
    <location>
        <begin position="124"/>
        <end position="182"/>
    </location>
</feature>
<dbReference type="SMART" id="SM00184">
    <property type="entry name" value="RING"/>
    <property type="match status" value="1"/>
</dbReference>
<dbReference type="InterPro" id="IPR001841">
    <property type="entry name" value="Znf_RING"/>
</dbReference>
<evidence type="ECO:0000313" key="10">
    <source>
        <dbReference type="Proteomes" id="UP001174136"/>
    </source>
</evidence>
<protein>
    <submittedName>
        <fullName evidence="9">RING finger protein 151</fullName>
    </submittedName>
</protein>
<dbReference type="PROSITE" id="PS00518">
    <property type="entry name" value="ZF_RING_1"/>
    <property type="match status" value="1"/>
</dbReference>
<gene>
    <name evidence="9" type="primary">RNF151</name>
    <name evidence="9" type="ORF">N1851_005206</name>
</gene>
<dbReference type="InterPro" id="IPR017907">
    <property type="entry name" value="Znf_RING_CS"/>
</dbReference>